<dbReference type="OrthoDB" id="79171at2759"/>
<feature type="domain" description="Tudor" evidence="2">
    <location>
        <begin position="113"/>
        <end position="174"/>
    </location>
</feature>
<organism evidence="3 4">
    <name type="scientific">Massarina eburnea CBS 473.64</name>
    <dbReference type="NCBI Taxonomy" id="1395130"/>
    <lineage>
        <taxon>Eukaryota</taxon>
        <taxon>Fungi</taxon>
        <taxon>Dikarya</taxon>
        <taxon>Ascomycota</taxon>
        <taxon>Pezizomycotina</taxon>
        <taxon>Dothideomycetes</taxon>
        <taxon>Pleosporomycetidae</taxon>
        <taxon>Pleosporales</taxon>
        <taxon>Massarineae</taxon>
        <taxon>Massarinaceae</taxon>
        <taxon>Massarina</taxon>
    </lineage>
</organism>
<dbReference type="AlphaFoldDB" id="A0A6A6RJV7"/>
<reference evidence="3" key="1">
    <citation type="journal article" date="2020" name="Stud. Mycol.">
        <title>101 Dothideomycetes genomes: a test case for predicting lifestyles and emergence of pathogens.</title>
        <authorList>
            <person name="Haridas S."/>
            <person name="Albert R."/>
            <person name="Binder M."/>
            <person name="Bloem J."/>
            <person name="Labutti K."/>
            <person name="Salamov A."/>
            <person name="Andreopoulos B."/>
            <person name="Baker S."/>
            <person name="Barry K."/>
            <person name="Bills G."/>
            <person name="Bluhm B."/>
            <person name="Cannon C."/>
            <person name="Castanera R."/>
            <person name="Culley D."/>
            <person name="Daum C."/>
            <person name="Ezra D."/>
            <person name="Gonzalez J."/>
            <person name="Henrissat B."/>
            <person name="Kuo A."/>
            <person name="Liang C."/>
            <person name="Lipzen A."/>
            <person name="Lutzoni F."/>
            <person name="Magnuson J."/>
            <person name="Mondo S."/>
            <person name="Nolan M."/>
            <person name="Ohm R."/>
            <person name="Pangilinan J."/>
            <person name="Park H.-J."/>
            <person name="Ramirez L."/>
            <person name="Alfaro M."/>
            <person name="Sun H."/>
            <person name="Tritt A."/>
            <person name="Yoshinaga Y."/>
            <person name="Zwiers L.-H."/>
            <person name="Turgeon B."/>
            <person name="Goodwin S."/>
            <person name="Spatafora J."/>
            <person name="Crous P."/>
            <person name="Grigoriev I."/>
        </authorList>
    </citation>
    <scope>NUCLEOTIDE SEQUENCE</scope>
    <source>
        <strain evidence="3">CBS 473.64</strain>
    </source>
</reference>
<dbReference type="EMBL" id="MU006807">
    <property type="protein sequence ID" value="KAF2635377.1"/>
    <property type="molecule type" value="Genomic_DNA"/>
</dbReference>
<sequence length="321" mass="35800">MDDIKEIKKEIWRVKQVIETEEKLKADWDQQFEATQKFLEADPHNQEVAAFLPEFKENVDAVKARLKPLYEKLAGLEAQLPQAPEVAAPKFDPEKHPLLKKTLEKTEPAKPVVYNTGDMCEAQWHDKSWYKAKIQAILGAASDPKYHVKFIEYDETMTVDANAVRPLQVKRKREEPAVSTAPVTSTPAVISGPVSVNPNAVVAVPDAETAAPRRKKIKNSKALAKSVANWKDFSSSMGKKVGAQKESMFRTGTNAGSRVGFTGSGSGMTEASKRVRYDNKADVAAEMAEMEEAKDRAYEAYKGNRIVTNPPWSPPPRRARY</sequence>
<dbReference type="SMART" id="SM00333">
    <property type="entry name" value="TUDOR"/>
    <property type="match status" value="1"/>
</dbReference>
<dbReference type="Gene3D" id="2.30.30.140">
    <property type="match status" value="1"/>
</dbReference>
<name>A0A6A6RJV7_9PLEO</name>
<feature type="region of interest" description="Disordered" evidence="1">
    <location>
        <begin position="254"/>
        <end position="273"/>
    </location>
</feature>
<evidence type="ECO:0000256" key="1">
    <source>
        <dbReference type="SAM" id="MobiDB-lite"/>
    </source>
</evidence>
<dbReference type="Proteomes" id="UP000799753">
    <property type="component" value="Unassembled WGS sequence"/>
</dbReference>
<dbReference type="SUPFAM" id="SSF63748">
    <property type="entry name" value="Tudor/PWWP/MBT"/>
    <property type="match status" value="1"/>
</dbReference>
<dbReference type="PROSITE" id="PS50304">
    <property type="entry name" value="TUDOR"/>
    <property type="match status" value="1"/>
</dbReference>
<keyword evidence="4" id="KW-1185">Reference proteome</keyword>
<gene>
    <name evidence="3" type="ORF">P280DRAFT_194414</name>
</gene>
<dbReference type="InterPro" id="IPR002999">
    <property type="entry name" value="Tudor"/>
</dbReference>
<accession>A0A6A6RJV7</accession>
<protein>
    <recommendedName>
        <fullName evidence="2">Tudor domain-containing protein</fullName>
    </recommendedName>
</protein>
<proteinExistence type="predicted"/>
<evidence type="ECO:0000259" key="2">
    <source>
        <dbReference type="PROSITE" id="PS50304"/>
    </source>
</evidence>
<evidence type="ECO:0000313" key="4">
    <source>
        <dbReference type="Proteomes" id="UP000799753"/>
    </source>
</evidence>
<evidence type="ECO:0000313" key="3">
    <source>
        <dbReference type="EMBL" id="KAF2635377.1"/>
    </source>
</evidence>